<evidence type="ECO:0000313" key="1">
    <source>
        <dbReference type="EMBL" id="JAH06531.1"/>
    </source>
</evidence>
<reference evidence="1" key="2">
    <citation type="journal article" date="2015" name="Fish Shellfish Immunol.">
        <title>Early steps in the European eel (Anguilla anguilla)-Vibrio vulnificus interaction in the gills: Role of the RtxA13 toxin.</title>
        <authorList>
            <person name="Callol A."/>
            <person name="Pajuelo D."/>
            <person name="Ebbesson L."/>
            <person name="Teles M."/>
            <person name="MacKenzie S."/>
            <person name="Amaro C."/>
        </authorList>
    </citation>
    <scope>NUCLEOTIDE SEQUENCE</scope>
</reference>
<accession>A0A0E9PPG7</accession>
<organism evidence="1">
    <name type="scientific">Anguilla anguilla</name>
    <name type="common">European freshwater eel</name>
    <name type="synonym">Muraena anguilla</name>
    <dbReference type="NCBI Taxonomy" id="7936"/>
    <lineage>
        <taxon>Eukaryota</taxon>
        <taxon>Metazoa</taxon>
        <taxon>Chordata</taxon>
        <taxon>Craniata</taxon>
        <taxon>Vertebrata</taxon>
        <taxon>Euteleostomi</taxon>
        <taxon>Actinopterygii</taxon>
        <taxon>Neopterygii</taxon>
        <taxon>Teleostei</taxon>
        <taxon>Anguilliformes</taxon>
        <taxon>Anguillidae</taxon>
        <taxon>Anguilla</taxon>
    </lineage>
</organism>
<proteinExistence type="predicted"/>
<dbReference type="AlphaFoldDB" id="A0A0E9PPG7"/>
<reference evidence="1" key="1">
    <citation type="submission" date="2014-11" db="EMBL/GenBank/DDBJ databases">
        <authorList>
            <person name="Amaro Gonzalez C."/>
        </authorList>
    </citation>
    <scope>NUCLEOTIDE SEQUENCE</scope>
</reference>
<name>A0A0E9PPG7_ANGAN</name>
<dbReference type="EMBL" id="GBXM01102046">
    <property type="protein sequence ID" value="JAH06531.1"/>
    <property type="molecule type" value="Transcribed_RNA"/>
</dbReference>
<sequence>MKHAECNNTPVKVSPINTIQKYLLI</sequence>
<protein>
    <submittedName>
        <fullName evidence="1">Uncharacterized protein</fullName>
    </submittedName>
</protein>